<evidence type="ECO:0000313" key="2">
    <source>
        <dbReference type="Proteomes" id="UP000276128"/>
    </source>
</evidence>
<sequence length="93" mass="10729">MKEQDAFFNWLQMHIVAEARPDDGAAKETLDFFEMILTEDHRVSGLDVEIAEERDLVVIRYVQQGEAKSVQFDLESAAKLLEDIRSNPVYNNQ</sequence>
<organism evidence="1 2">
    <name type="scientific">Paenibacillus whitsoniae</name>
    <dbReference type="NCBI Taxonomy" id="2496558"/>
    <lineage>
        <taxon>Bacteria</taxon>
        <taxon>Bacillati</taxon>
        <taxon>Bacillota</taxon>
        <taxon>Bacilli</taxon>
        <taxon>Bacillales</taxon>
        <taxon>Paenibacillaceae</taxon>
        <taxon>Paenibacillus</taxon>
    </lineage>
</organism>
<protein>
    <submittedName>
        <fullName evidence="1">Uncharacterized protein</fullName>
    </submittedName>
</protein>
<dbReference type="RefSeq" id="WP_126143149.1">
    <property type="nucleotide sequence ID" value="NZ_RXHU01000065.1"/>
</dbReference>
<gene>
    <name evidence="1" type="ORF">EJQ19_20710</name>
</gene>
<comment type="caution">
    <text evidence="1">The sequence shown here is derived from an EMBL/GenBank/DDBJ whole genome shotgun (WGS) entry which is preliminary data.</text>
</comment>
<reference evidence="1 2" key="1">
    <citation type="submission" date="2018-12" db="EMBL/GenBank/DDBJ databases">
        <title>Bacillus ochoae sp. nov., Paenibacillus whitsoniae sp. nov., Paenibacillus spiritus sp. nov. Isolated from the Mars Exploration Rover during spacecraft assembly.</title>
        <authorList>
            <person name="Seuylemezian A."/>
            <person name="Vaishampayan P."/>
        </authorList>
    </citation>
    <scope>NUCLEOTIDE SEQUENCE [LARGE SCALE GENOMIC DNA]</scope>
    <source>
        <strain evidence="1 2">MER 54</strain>
    </source>
</reference>
<dbReference type="EMBL" id="RXHU01000065">
    <property type="protein sequence ID" value="RTE07705.1"/>
    <property type="molecule type" value="Genomic_DNA"/>
</dbReference>
<evidence type="ECO:0000313" key="1">
    <source>
        <dbReference type="EMBL" id="RTE07705.1"/>
    </source>
</evidence>
<dbReference type="OrthoDB" id="2692034at2"/>
<accession>A0A3S0BJ58</accession>
<dbReference type="AlphaFoldDB" id="A0A3S0BJ58"/>
<proteinExistence type="predicted"/>
<name>A0A3S0BJ58_9BACL</name>
<keyword evidence="2" id="KW-1185">Reference proteome</keyword>
<dbReference type="Proteomes" id="UP000276128">
    <property type="component" value="Unassembled WGS sequence"/>
</dbReference>